<feature type="compositionally biased region" description="Basic and acidic residues" evidence="1">
    <location>
        <begin position="16"/>
        <end position="37"/>
    </location>
</feature>
<accession>S5TIV5</accession>
<dbReference type="AlphaFoldDB" id="S5TIV5"/>
<gene>
    <name evidence="2" type="ORF">B841_06050</name>
</gene>
<evidence type="ECO:0000313" key="3">
    <source>
        <dbReference type="Proteomes" id="UP000015388"/>
    </source>
</evidence>
<feature type="region of interest" description="Disordered" evidence="1">
    <location>
        <begin position="1"/>
        <end position="43"/>
    </location>
</feature>
<evidence type="ECO:0000256" key="1">
    <source>
        <dbReference type="SAM" id="MobiDB-lite"/>
    </source>
</evidence>
<dbReference type="STRING" id="1224163.B841_06050"/>
<dbReference type="eggNOG" id="ENOG502ZXC3">
    <property type="taxonomic scope" value="Bacteria"/>
</dbReference>
<dbReference type="EMBL" id="CP003924">
    <property type="protein sequence ID" value="AGS34683.1"/>
    <property type="molecule type" value="Genomic_DNA"/>
</dbReference>
<organism evidence="2 3">
    <name type="scientific">Corynebacterium maris DSM 45190</name>
    <dbReference type="NCBI Taxonomy" id="1224163"/>
    <lineage>
        <taxon>Bacteria</taxon>
        <taxon>Bacillati</taxon>
        <taxon>Actinomycetota</taxon>
        <taxon>Actinomycetes</taxon>
        <taxon>Mycobacteriales</taxon>
        <taxon>Corynebacteriaceae</taxon>
        <taxon>Corynebacterium</taxon>
    </lineage>
</organism>
<sequence>MTVTGAPEPSAARPLTELRADNRSRHVADRFPERPTVLDDPSGTASSELFFSSSVTVIVAAAEAAPQLRAASLAVFTHAPLLTYTPETHTEVVNEIARLGASRVLTVGQVGLAASVGETTVIRDPGTLSALGELTAHQFTEVVVAEPADMVQAVANLDGVTPVALTAGWEEMTREQAADLPAFPIASRRDAQQGPLVVATPAAQVAAVANARSFGADVRVVPDADPRATERGLAAMVGMADRPLIALGDEFVSGPALSRAIQEAEAAAQEKP</sequence>
<proteinExistence type="predicted"/>
<dbReference type="KEGG" id="cmd:B841_06050"/>
<name>S5TIV5_9CORY</name>
<reference evidence="2 3" key="1">
    <citation type="submission" date="2012-11" db="EMBL/GenBank/DDBJ databases">
        <title>The complete genome sequence of Corynebacterium maris Coryn-1 (=DSM 45190).</title>
        <authorList>
            <person name="Schaffert L."/>
            <person name="Albersmeier A."/>
            <person name="Kalinowski J."/>
            <person name="Ruckert C."/>
        </authorList>
    </citation>
    <scope>NUCLEOTIDE SEQUENCE [LARGE SCALE GENOMIC DNA]</scope>
    <source>
        <strain evidence="3">Coryn-1</strain>
    </source>
</reference>
<dbReference type="PATRIC" id="fig|1224163.3.peg.1215"/>
<evidence type="ECO:0000313" key="2">
    <source>
        <dbReference type="EMBL" id="AGS34683.1"/>
    </source>
</evidence>
<dbReference type="Proteomes" id="UP000015388">
    <property type="component" value="Chromosome"/>
</dbReference>
<dbReference type="HOGENOM" id="CLU_945655_0_0_11"/>
<keyword evidence="3" id="KW-1185">Reference proteome</keyword>
<protein>
    <submittedName>
        <fullName evidence="2">Uncharacterized protein</fullName>
    </submittedName>
</protein>